<feature type="domain" description="Stress-response A/B barrel" evidence="2">
    <location>
        <begin position="73"/>
        <end position="183"/>
    </location>
</feature>
<dbReference type="OrthoDB" id="7282220at2"/>
<dbReference type="Gene3D" id="3.30.70.100">
    <property type="match status" value="1"/>
</dbReference>
<dbReference type="InterPro" id="IPR013097">
    <property type="entry name" value="Dabb"/>
</dbReference>
<feature type="chain" id="PRO_5016943332" evidence="1">
    <location>
        <begin position="28"/>
        <end position="206"/>
    </location>
</feature>
<evidence type="ECO:0000313" key="4">
    <source>
        <dbReference type="Proteomes" id="UP000254958"/>
    </source>
</evidence>
<evidence type="ECO:0000256" key="1">
    <source>
        <dbReference type="SAM" id="SignalP"/>
    </source>
</evidence>
<gene>
    <name evidence="3" type="ORF">C7453_10428</name>
</gene>
<dbReference type="AlphaFoldDB" id="A0A370G2J4"/>
<sequence length="206" mass="21918">MLVRKMIAAASLGLTVAALSPTGAALAEPYSLPIATSPATPPPPDAAAVAVQQDLAQVGVAAFTAPAFRPALVRHVVLFRFLKNVTPFQKAEVARHFLELAVDSRRPDGRPVVESIETGFQNSGEGADEGYQMGFLVSFRSEGDRNYYVGRPVVTQPGFFDPAHDAFKAFAAPYLAGVLSFDYRVAALARPPEPVKTAGARAGHRK</sequence>
<dbReference type="EMBL" id="QQAW01000004">
    <property type="protein sequence ID" value="RDI38091.1"/>
    <property type="molecule type" value="Genomic_DNA"/>
</dbReference>
<reference evidence="3 4" key="1">
    <citation type="submission" date="2018-07" db="EMBL/GenBank/DDBJ databases">
        <title>Genomic Encyclopedia of Type Strains, Phase IV (KMG-IV): sequencing the most valuable type-strain genomes for metagenomic binning, comparative biology and taxonomic classification.</title>
        <authorList>
            <person name="Goeker M."/>
        </authorList>
    </citation>
    <scope>NUCLEOTIDE SEQUENCE [LARGE SCALE GENOMIC DNA]</scope>
    <source>
        <strain evidence="3 4">DSM 5603</strain>
    </source>
</reference>
<accession>A0A370G2J4</accession>
<name>A0A370G2J4_GLULI</name>
<dbReference type="Proteomes" id="UP000254958">
    <property type="component" value="Unassembled WGS sequence"/>
</dbReference>
<comment type="caution">
    <text evidence="3">The sequence shown here is derived from an EMBL/GenBank/DDBJ whole genome shotgun (WGS) entry which is preliminary data.</text>
</comment>
<feature type="signal peptide" evidence="1">
    <location>
        <begin position="1"/>
        <end position="27"/>
    </location>
</feature>
<dbReference type="PROSITE" id="PS51502">
    <property type="entry name" value="S_R_A_B_BARREL"/>
    <property type="match status" value="1"/>
</dbReference>
<organism evidence="3 4">
    <name type="scientific">Gluconacetobacter liquefaciens</name>
    <name type="common">Acetobacter liquefaciens</name>
    <dbReference type="NCBI Taxonomy" id="89584"/>
    <lineage>
        <taxon>Bacteria</taxon>
        <taxon>Pseudomonadati</taxon>
        <taxon>Pseudomonadota</taxon>
        <taxon>Alphaproteobacteria</taxon>
        <taxon>Acetobacterales</taxon>
        <taxon>Acetobacteraceae</taxon>
        <taxon>Gluconacetobacter</taxon>
    </lineage>
</organism>
<dbReference type="RefSeq" id="WP_114727116.1">
    <property type="nucleotide sequence ID" value="NZ_BJMI01000016.1"/>
</dbReference>
<keyword evidence="1" id="KW-0732">Signal</keyword>
<dbReference type="Pfam" id="PF07876">
    <property type="entry name" value="Dabb"/>
    <property type="match status" value="1"/>
</dbReference>
<dbReference type="SMART" id="SM00886">
    <property type="entry name" value="Dabb"/>
    <property type="match status" value="1"/>
</dbReference>
<evidence type="ECO:0000259" key="2">
    <source>
        <dbReference type="PROSITE" id="PS51502"/>
    </source>
</evidence>
<proteinExistence type="predicted"/>
<protein>
    <submittedName>
        <fullName evidence="3">Stress responsive alpha/beta barrel protein</fullName>
    </submittedName>
</protein>
<dbReference type="InterPro" id="IPR011008">
    <property type="entry name" value="Dimeric_a/b-barrel"/>
</dbReference>
<keyword evidence="4" id="KW-1185">Reference proteome</keyword>
<evidence type="ECO:0000313" key="3">
    <source>
        <dbReference type="EMBL" id="RDI38091.1"/>
    </source>
</evidence>
<dbReference type="SUPFAM" id="SSF54909">
    <property type="entry name" value="Dimeric alpha+beta barrel"/>
    <property type="match status" value="1"/>
</dbReference>